<accession>A0A4Q0ZGU9</accession>
<dbReference type="RefSeq" id="WP_128985952.1">
    <property type="nucleotide sequence ID" value="NZ_PDJZ01000003.1"/>
</dbReference>
<evidence type="ECO:0000313" key="2">
    <source>
        <dbReference type="Proteomes" id="UP000290870"/>
    </source>
</evidence>
<protein>
    <submittedName>
        <fullName evidence="1">Uncharacterized protein</fullName>
    </submittedName>
</protein>
<dbReference type="Proteomes" id="UP000290870">
    <property type="component" value="Unassembled WGS sequence"/>
</dbReference>
<organism evidence="1 2">
    <name type="scientific">Arcobacter cloacae</name>
    <dbReference type="NCBI Taxonomy" id="1054034"/>
    <lineage>
        <taxon>Bacteria</taxon>
        <taxon>Pseudomonadati</taxon>
        <taxon>Campylobacterota</taxon>
        <taxon>Epsilonproteobacteria</taxon>
        <taxon>Campylobacterales</taxon>
        <taxon>Arcobacteraceae</taxon>
        <taxon>Arcobacter</taxon>
    </lineage>
</organism>
<sequence>MPQLIAMIIVVVGAMIYMFQTFGGTGDKIEGIAQKTSIVTEINNIRNGLQLAVRAGDITNDGTTVTTLRDLAQLGYFADQMNVEISNNTTAGNANQGTNAYSAISFGGEVNPGLIINLVTSSTAPTVGNPTATPPVAGTITQRPGIRVQLVGELASNAPFLESQLANDLAAIASIDRTTTNSNPVTLDENGDVPAANRATAQGGTAATNLDDGIFTIYFKDMPANVVQN</sequence>
<reference evidence="1 2" key="1">
    <citation type="submission" date="2017-10" db="EMBL/GenBank/DDBJ databases">
        <title>Genomics of the genus Arcobacter.</title>
        <authorList>
            <person name="Perez-Cataluna A."/>
            <person name="Figueras M.J."/>
        </authorList>
    </citation>
    <scope>NUCLEOTIDE SEQUENCE [LARGE SCALE GENOMIC DNA]</scope>
    <source>
        <strain evidence="1 2">F26</strain>
    </source>
</reference>
<dbReference type="OrthoDB" id="5343652at2"/>
<gene>
    <name evidence="1" type="ORF">CRU90_03800</name>
</gene>
<proteinExistence type="predicted"/>
<name>A0A4Q0ZGU9_9BACT</name>
<comment type="caution">
    <text evidence="1">The sequence shown here is derived from an EMBL/GenBank/DDBJ whole genome shotgun (WGS) entry which is preliminary data.</text>
</comment>
<dbReference type="EMBL" id="PDJZ01000003">
    <property type="protein sequence ID" value="RXJ85090.1"/>
    <property type="molecule type" value="Genomic_DNA"/>
</dbReference>
<evidence type="ECO:0000313" key="1">
    <source>
        <dbReference type="EMBL" id="RXJ85090.1"/>
    </source>
</evidence>
<dbReference type="AlphaFoldDB" id="A0A4Q0ZGU9"/>